<gene>
    <name evidence="2" type="ORF">E2C01_089738</name>
</gene>
<organism evidence="2 3">
    <name type="scientific">Portunus trituberculatus</name>
    <name type="common">Swimming crab</name>
    <name type="synonym">Neptunus trituberculatus</name>
    <dbReference type="NCBI Taxonomy" id="210409"/>
    <lineage>
        <taxon>Eukaryota</taxon>
        <taxon>Metazoa</taxon>
        <taxon>Ecdysozoa</taxon>
        <taxon>Arthropoda</taxon>
        <taxon>Crustacea</taxon>
        <taxon>Multicrustacea</taxon>
        <taxon>Malacostraca</taxon>
        <taxon>Eumalacostraca</taxon>
        <taxon>Eucarida</taxon>
        <taxon>Decapoda</taxon>
        <taxon>Pleocyemata</taxon>
        <taxon>Brachyura</taxon>
        <taxon>Eubrachyura</taxon>
        <taxon>Portunoidea</taxon>
        <taxon>Portunidae</taxon>
        <taxon>Portuninae</taxon>
        <taxon>Portunus</taxon>
    </lineage>
</organism>
<evidence type="ECO:0000313" key="2">
    <source>
        <dbReference type="EMBL" id="MPC94564.1"/>
    </source>
</evidence>
<dbReference type="Proteomes" id="UP000324222">
    <property type="component" value="Unassembled WGS sequence"/>
</dbReference>
<reference evidence="2 3" key="1">
    <citation type="submission" date="2019-05" db="EMBL/GenBank/DDBJ databases">
        <title>Another draft genome of Portunus trituberculatus and its Hox gene families provides insights of decapod evolution.</title>
        <authorList>
            <person name="Jeong J.-H."/>
            <person name="Song I."/>
            <person name="Kim S."/>
            <person name="Choi T."/>
            <person name="Kim D."/>
            <person name="Ryu S."/>
            <person name="Kim W."/>
        </authorList>
    </citation>
    <scope>NUCLEOTIDE SEQUENCE [LARGE SCALE GENOMIC DNA]</scope>
    <source>
        <tissue evidence="2">Muscle</tissue>
    </source>
</reference>
<accession>A0A5B7JQE6</accession>
<feature type="region of interest" description="Disordered" evidence="1">
    <location>
        <begin position="1"/>
        <end position="24"/>
    </location>
</feature>
<sequence>MGEERRDRGQDKQTSREGGKQAGDVVFRCSLHPFSPLFLPPFTSPGAPTAITRRQVREAEREQRVMEEKERRERKKRRRKRMRCEEVVQCA</sequence>
<feature type="compositionally biased region" description="Basic residues" evidence="1">
    <location>
        <begin position="72"/>
        <end position="81"/>
    </location>
</feature>
<keyword evidence="3" id="KW-1185">Reference proteome</keyword>
<feature type="compositionally biased region" description="Basic and acidic residues" evidence="1">
    <location>
        <begin position="1"/>
        <end position="19"/>
    </location>
</feature>
<evidence type="ECO:0000313" key="3">
    <source>
        <dbReference type="Proteomes" id="UP000324222"/>
    </source>
</evidence>
<protein>
    <submittedName>
        <fullName evidence="2">Uncharacterized protein</fullName>
    </submittedName>
</protein>
<feature type="compositionally biased region" description="Basic and acidic residues" evidence="1">
    <location>
        <begin position="55"/>
        <end position="71"/>
    </location>
</feature>
<dbReference type="AlphaFoldDB" id="A0A5B7JQE6"/>
<name>A0A5B7JQE6_PORTR</name>
<evidence type="ECO:0000256" key="1">
    <source>
        <dbReference type="SAM" id="MobiDB-lite"/>
    </source>
</evidence>
<dbReference type="EMBL" id="VSRR010099105">
    <property type="protein sequence ID" value="MPC94564.1"/>
    <property type="molecule type" value="Genomic_DNA"/>
</dbReference>
<comment type="caution">
    <text evidence="2">The sequence shown here is derived from an EMBL/GenBank/DDBJ whole genome shotgun (WGS) entry which is preliminary data.</text>
</comment>
<feature type="region of interest" description="Disordered" evidence="1">
    <location>
        <begin position="54"/>
        <end position="81"/>
    </location>
</feature>
<proteinExistence type="predicted"/>